<keyword evidence="1" id="KW-0472">Membrane</keyword>
<gene>
    <name evidence="3" type="ORF">ACFQ2T_13630</name>
</gene>
<dbReference type="PANTHER" id="PTHR30441">
    <property type="entry name" value="DUF748 DOMAIN-CONTAINING PROTEIN"/>
    <property type="match status" value="1"/>
</dbReference>
<dbReference type="RefSeq" id="WP_379035356.1">
    <property type="nucleotide sequence ID" value="NZ_JBHTLN010000007.1"/>
</dbReference>
<feature type="domain" description="AsmA" evidence="2">
    <location>
        <begin position="203"/>
        <end position="580"/>
    </location>
</feature>
<dbReference type="Proteomes" id="UP001597206">
    <property type="component" value="Unassembled WGS sequence"/>
</dbReference>
<organism evidence="3 4">
    <name type="scientific">Methylophilus flavus</name>
    <dbReference type="NCBI Taxonomy" id="640084"/>
    <lineage>
        <taxon>Bacteria</taxon>
        <taxon>Pseudomonadati</taxon>
        <taxon>Pseudomonadota</taxon>
        <taxon>Betaproteobacteria</taxon>
        <taxon>Nitrosomonadales</taxon>
        <taxon>Methylophilaceae</taxon>
        <taxon>Methylophilus</taxon>
    </lineage>
</organism>
<evidence type="ECO:0000256" key="1">
    <source>
        <dbReference type="SAM" id="Phobius"/>
    </source>
</evidence>
<dbReference type="PANTHER" id="PTHR30441:SF9">
    <property type="entry name" value="ASMA FAMILY PROTEIN YHJG"/>
    <property type="match status" value="1"/>
</dbReference>
<feature type="transmembrane region" description="Helical" evidence="1">
    <location>
        <begin position="23"/>
        <end position="49"/>
    </location>
</feature>
<dbReference type="Pfam" id="PF05170">
    <property type="entry name" value="AsmA"/>
    <property type="match status" value="1"/>
</dbReference>
<evidence type="ECO:0000259" key="2">
    <source>
        <dbReference type="Pfam" id="PF05170"/>
    </source>
</evidence>
<protein>
    <submittedName>
        <fullName evidence="3">AsmA family protein</fullName>
    </submittedName>
</protein>
<keyword evidence="1" id="KW-1133">Transmembrane helix</keyword>
<dbReference type="InterPro" id="IPR007844">
    <property type="entry name" value="AsmA"/>
</dbReference>
<sequence>MNDESTNNTSPNQSSPLKTGVKILRWVGGILLALFVIIVCCELAGWPFLRQPLQDFTTKTLKRDVIIERPFHLQLLGGLRLQVGHLSISAPAEFKVPYLVDAHGLDLKLRYRDLLELKEGQPYRIKTIRAEQLDAYMKRDNKKHATWDFELDDSGPSRPFPFIEELSVNKGQARIDDAVTKADLTTTFYTEEGAHLKTPESSLKVKGEFGKRPLQGELVTQGFLPVATQGKDSPPINSKGWLKYGAVNLKFDGAVYDLFGTQRVKGKLHVDGPSLADVGDLLDLAFPRTPPFRIAAEVEKNTNQWKVNVSDAKVGQSRLAGQFIYDYGDLKPRLTGDVKGPLLVLADLAPAFGAPVPTATGASNKKPGKIFPDETLDFATYDRMNADIKIHFDAVELGSVFKERIAPLDFQLTLQDRKLTVAKLYAGTAQGSLSGALLIDAPEANNEAESVNTPVPKWDIQLGLKNIQLEQWLKVKPEDRPAKDKIEKKEAAKDAPAYITGELNARAKLTGHGRSTAALLKSLDGQLALMVRDGEISHLVVEAAGLDIAQSVGLLLRGDHAIPMQCAAMGWHAKQGVLTPEAALIDTPVTTVYIHGNMDLGEEQFNLKLQANPKNFSPFTVRSPIMVTGPFVNPNVSISPGPIAARVAGGVLLALVTPFAAILPFLDPGSGDQPANEGCQQTLQKLKSQGKR</sequence>
<proteinExistence type="predicted"/>
<evidence type="ECO:0000313" key="4">
    <source>
        <dbReference type="Proteomes" id="UP001597206"/>
    </source>
</evidence>
<dbReference type="InterPro" id="IPR052894">
    <property type="entry name" value="AsmA-related"/>
</dbReference>
<comment type="caution">
    <text evidence="3">The sequence shown here is derived from an EMBL/GenBank/DDBJ whole genome shotgun (WGS) entry which is preliminary data.</text>
</comment>
<accession>A0ABW3PG28</accession>
<keyword evidence="1" id="KW-0812">Transmembrane</keyword>
<reference evidence="4" key="1">
    <citation type="journal article" date="2019" name="Int. J. Syst. Evol. Microbiol.">
        <title>The Global Catalogue of Microorganisms (GCM) 10K type strain sequencing project: providing services to taxonomists for standard genome sequencing and annotation.</title>
        <authorList>
            <consortium name="The Broad Institute Genomics Platform"/>
            <consortium name="The Broad Institute Genome Sequencing Center for Infectious Disease"/>
            <person name="Wu L."/>
            <person name="Ma J."/>
        </authorList>
    </citation>
    <scope>NUCLEOTIDE SEQUENCE [LARGE SCALE GENOMIC DNA]</scope>
    <source>
        <strain evidence="4">CCUG 58411</strain>
    </source>
</reference>
<name>A0ABW3PG28_9PROT</name>
<keyword evidence="4" id="KW-1185">Reference proteome</keyword>
<evidence type="ECO:0000313" key="3">
    <source>
        <dbReference type="EMBL" id="MFD1123550.1"/>
    </source>
</evidence>
<dbReference type="EMBL" id="JBHTLN010000007">
    <property type="protein sequence ID" value="MFD1123550.1"/>
    <property type="molecule type" value="Genomic_DNA"/>
</dbReference>